<dbReference type="Proteomes" id="UP001642540">
    <property type="component" value="Unassembled WGS sequence"/>
</dbReference>
<comment type="caution">
    <text evidence="3">The sequence shown here is derived from an EMBL/GenBank/DDBJ whole genome shotgun (WGS) entry which is preliminary data.</text>
</comment>
<protein>
    <submittedName>
        <fullName evidence="3">Uncharacterized protein</fullName>
    </submittedName>
</protein>
<evidence type="ECO:0000313" key="3">
    <source>
        <dbReference type="EMBL" id="CAL8083355.1"/>
    </source>
</evidence>
<feature type="region of interest" description="Disordered" evidence="1">
    <location>
        <begin position="35"/>
        <end position="143"/>
    </location>
</feature>
<accession>A0ABP1PZD0</accession>
<sequence>MNLRSVFLKNFFFLLLLFFICISLSMCQDEDEEDEDTYDEELAEIESTTTRRYRIRTSTKTSAAGRNDTVTQSAGTADATDKSVTSSPLAATGAESSASASSAVTSVPSPATPPVTEAARVTVRTTTFSDYEDEETTTEEAEEEGYAYIFRPLNSLVDNIVAGNVTGIVDNALSIRTPPEIRAFVNNVMSNVFNSGVGSALKHFMPSIFSTRAPPTSSPGRDPIPTQATKKKPAPPPLAAVVQGFEGRTNDTDEVNASPDKKPMEIAFAGHPGSPASRLKCQILP</sequence>
<keyword evidence="2" id="KW-0732">Signal</keyword>
<gene>
    <name evidence="3" type="ORF">ODALV1_LOCUS5461</name>
</gene>
<name>A0ABP1PZD0_9HEXA</name>
<feature type="compositionally biased region" description="Acidic residues" evidence="1">
    <location>
        <begin position="35"/>
        <end position="44"/>
    </location>
</feature>
<proteinExistence type="predicted"/>
<feature type="compositionally biased region" description="Low complexity" evidence="1">
    <location>
        <begin position="90"/>
        <end position="129"/>
    </location>
</feature>
<reference evidence="3 4" key="1">
    <citation type="submission" date="2024-08" db="EMBL/GenBank/DDBJ databases">
        <authorList>
            <person name="Cucini C."/>
            <person name="Frati F."/>
        </authorList>
    </citation>
    <scope>NUCLEOTIDE SEQUENCE [LARGE SCALE GENOMIC DNA]</scope>
</reference>
<dbReference type="EMBL" id="CAXLJM020000016">
    <property type="protein sequence ID" value="CAL8083355.1"/>
    <property type="molecule type" value="Genomic_DNA"/>
</dbReference>
<keyword evidence="4" id="KW-1185">Reference proteome</keyword>
<organism evidence="3 4">
    <name type="scientific">Orchesella dallaii</name>
    <dbReference type="NCBI Taxonomy" id="48710"/>
    <lineage>
        <taxon>Eukaryota</taxon>
        <taxon>Metazoa</taxon>
        <taxon>Ecdysozoa</taxon>
        <taxon>Arthropoda</taxon>
        <taxon>Hexapoda</taxon>
        <taxon>Collembola</taxon>
        <taxon>Entomobryomorpha</taxon>
        <taxon>Entomobryoidea</taxon>
        <taxon>Orchesellidae</taxon>
        <taxon>Orchesellinae</taxon>
        <taxon>Orchesella</taxon>
    </lineage>
</organism>
<evidence type="ECO:0000256" key="2">
    <source>
        <dbReference type="SAM" id="SignalP"/>
    </source>
</evidence>
<feature type="chain" id="PRO_5045281093" evidence="2">
    <location>
        <begin position="28"/>
        <end position="285"/>
    </location>
</feature>
<feature type="signal peptide" evidence="2">
    <location>
        <begin position="1"/>
        <end position="27"/>
    </location>
</feature>
<evidence type="ECO:0000313" key="4">
    <source>
        <dbReference type="Proteomes" id="UP001642540"/>
    </source>
</evidence>
<feature type="compositionally biased region" description="Acidic residues" evidence="1">
    <location>
        <begin position="130"/>
        <end position="143"/>
    </location>
</feature>
<feature type="region of interest" description="Disordered" evidence="1">
    <location>
        <begin position="211"/>
        <end position="285"/>
    </location>
</feature>
<evidence type="ECO:0000256" key="1">
    <source>
        <dbReference type="SAM" id="MobiDB-lite"/>
    </source>
</evidence>